<organism evidence="2 3">
    <name type="scientific">Flagellimonas olearia</name>
    <dbReference type="NCBI Taxonomy" id="552546"/>
    <lineage>
        <taxon>Bacteria</taxon>
        <taxon>Pseudomonadati</taxon>
        <taxon>Bacteroidota</taxon>
        <taxon>Flavobacteriia</taxon>
        <taxon>Flavobacteriales</taxon>
        <taxon>Flavobacteriaceae</taxon>
        <taxon>Flagellimonas</taxon>
    </lineage>
</organism>
<accession>A0A444VQH1</accession>
<keyword evidence="3" id="KW-1185">Reference proteome</keyword>
<dbReference type="RefSeq" id="WP_129652647.1">
    <property type="nucleotide sequence ID" value="NZ_ML142907.1"/>
</dbReference>
<comment type="caution">
    <text evidence="2">The sequence shown here is derived from an EMBL/GenBank/DDBJ whole genome shotgun (WGS) entry which is preliminary data.</text>
</comment>
<feature type="transmembrane region" description="Helical" evidence="1">
    <location>
        <begin position="38"/>
        <end position="57"/>
    </location>
</feature>
<keyword evidence="1" id="KW-0472">Membrane</keyword>
<dbReference type="AlphaFoldDB" id="A0A444VQH1"/>
<proteinExistence type="predicted"/>
<gene>
    <name evidence="2" type="ORF">DN53_01525</name>
</gene>
<keyword evidence="1" id="KW-0812">Transmembrane</keyword>
<feature type="transmembrane region" description="Helical" evidence="1">
    <location>
        <begin position="6"/>
        <end position="31"/>
    </location>
</feature>
<reference evidence="2 3" key="1">
    <citation type="submission" date="2014-04" db="EMBL/GenBank/DDBJ databases">
        <title>Whole genome of Muricauda olearia.</title>
        <authorList>
            <person name="Zhang X.-H."/>
            <person name="Tang K."/>
        </authorList>
    </citation>
    <scope>NUCLEOTIDE SEQUENCE [LARGE SCALE GENOMIC DNA]</scope>
    <source>
        <strain evidence="2 3">Th120</strain>
    </source>
</reference>
<feature type="transmembrane region" description="Helical" evidence="1">
    <location>
        <begin position="77"/>
        <end position="97"/>
    </location>
</feature>
<sequence length="111" mass="12085">MDNTDSIYFAASGLLHGIIQLVVIVACIILVTKQKSSGTILMLVGQILALMFFMGRYVWNFVAARDGVDSLLMANKIMALLGPLPYAIFGIGLVLFATNQVKKQHPEQESA</sequence>
<keyword evidence="1" id="KW-1133">Transmembrane helix</keyword>
<dbReference type="EMBL" id="JJMP01000001">
    <property type="protein sequence ID" value="RYC52929.1"/>
    <property type="molecule type" value="Genomic_DNA"/>
</dbReference>
<dbReference type="Proteomes" id="UP000290261">
    <property type="component" value="Unassembled WGS sequence"/>
</dbReference>
<evidence type="ECO:0000313" key="3">
    <source>
        <dbReference type="Proteomes" id="UP000290261"/>
    </source>
</evidence>
<evidence type="ECO:0000313" key="2">
    <source>
        <dbReference type="EMBL" id="RYC52929.1"/>
    </source>
</evidence>
<protein>
    <submittedName>
        <fullName evidence="2">Uncharacterized protein</fullName>
    </submittedName>
</protein>
<name>A0A444VQH1_9FLAO</name>
<evidence type="ECO:0000256" key="1">
    <source>
        <dbReference type="SAM" id="Phobius"/>
    </source>
</evidence>